<name>A0ABQ8T2U8_PERAM</name>
<reference evidence="1 2" key="1">
    <citation type="journal article" date="2022" name="Allergy">
        <title>Genome assembly and annotation of Periplaneta americana reveal a comprehensive cockroach allergen profile.</title>
        <authorList>
            <person name="Wang L."/>
            <person name="Xiong Q."/>
            <person name="Saelim N."/>
            <person name="Wang L."/>
            <person name="Nong W."/>
            <person name="Wan A.T."/>
            <person name="Shi M."/>
            <person name="Liu X."/>
            <person name="Cao Q."/>
            <person name="Hui J.H.L."/>
            <person name="Sookrung N."/>
            <person name="Leung T.F."/>
            <person name="Tungtrongchitr A."/>
            <person name="Tsui S.K.W."/>
        </authorList>
    </citation>
    <scope>NUCLEOTIDE SEQUENCE [LARGE SCALE GENOMIC DNA]</scope>
    <source>
        <strain evidence="1">PWHHKU_190912</strain>
    </source>
</reference>
<accession>A0ABQ8T2U8</accession>
<keyword evidence="2" id="KW-1185">Reference proteome</keyword>
<gene>
    <name evidence="1" type="ORF">ANN_08532</name>
</gene>
<dbReference type="PANTHER" id="PTHR47027">
    <property type="entry name" value="REVERSE TRANSCRIPTASE DOMAIN-CONTAINING PROTEIN"/>
    <property type="match status" value="1"/>
</dbReference>
<dbReference type="EMBL" id="JAJSOF020000017">
    <property type="protein sequence ID" value="KAJ4440391.1"/>
    <property type="molecule type" value="Genomic_DNA"/>
</dbReference>
<evidence type="ECO:0000313" key="2">
    <source>
        <dbReference type="Proteomes" id="UP001148838"/>
    </source>
</evidence>
<sequence length="254" mass="30208">MKLQENGESYTTHAFYSSPDIIRNNKSRRLRWAGHVARIGESRNAYRVLVGRPEGKRPLGRPRRRWKDNIKMDLMEVGYDDRDWINLAQDRDQWRAYMASRSKGIPPRTRATECVLDRILMGKEISHEISACVWDRCPPSIVMHLGSYDRPLEKPKEEICEVFCMKYILYGAETWTLRRSEEKRLEKFEMGIWRRMEKRNGAVLERMGEERMMQKLIRNRKRNWLGHWLRRNCTEGCTEGNGEREKSGAEEDIN</sequence>
<dbReference type="Proteomes" id="UP001148838">
    <property type="component" value="Unassembled WGS sequence"/>
</dbReference>
<proteinExistence type="predicted"/>
<protein>
    <submittedName>
        <fullName evidence="1">Uncharacterized protein</fullName>
    </submittedName>
</protein>
<organism evidence="1 2">
    <name type="scientific">Periplaneta americana</name>
    <name type="common">American cockroach</name>
    <name type="synonym">Blatta americana</name>
    <dbReference type="NCBI Taxonomy" id="6978"/>
    <lineage>
        <taxon>Eukaryota</taxon>
        <taxon>Metazoa</taxon>
        <taxon>Ecdysozoa</taxon>
        <taxon>Arthropoda</taxon>
        <taxon>Hexapoda</taxon>
        <taxon>Insecta</taxon>
        <taxon>Pterygota</taxon>
        <taxon>Neoptera</taxon>
        <taxon>Polyneoptera</taxon>
        <taxon>Dictyoptera</taxon>
        <taxon>Blattodea</taxon>
        <taxon>Blattoidea</taxon>
        <taxon>Blattidae</taxon>
        <taxon>Blattinae</taxon>
        <taxon>Periplaneta</taxon>
    </lineage>
</organism>
<dbReference type="PANTHER" id="PTHR47027:SF20">
    <property type="entry name" value="REVERSE TRANSCRIPTASE-LIKE PROTEIN WITH RNA-DIRECTED DNA POLYMERASE DOMAIN"/>
    <property type="match status" value="1"/>
</dbReference>
<evidence type="ECO:0000313" key="1">
    <source>
        <dbReference type="EMBL" id="KAJ4440391.1"/>
    </source>
</evidence>
<comment type="caution">
    <text evidence="1">The sequence shown here is derived from an EMBL/GenBank/DDBJ whole genome shotgun (WGS) entry which is preliminary data.</text>
</comment>